<reference evidence="3 4" key="1">
    <citation type="submission" date="2015-12" db="EMBL/GenBank/DDBJ databases">
        <title>The genome of Folsomia candida.</title>
        <authorList>
            <person name="Faddeeva A."/>
            <person name="Derks M.F."/>
            <person name="Anvar Y."/>
            <person name="Smit S."/>
            <person name="Van Straalen N."/>
            <person name="Roelofs D."/>
        </authorList>
    </citation>
    <scope>NUCLEOTIDE SEQUENCE [LARGE SCALE GENOMIC DNA]</scope>
    <source>
        <strain evidence="3 4">VU population</strain>
        <tissue evidence="3">Whole body</tissue>
    </source>
</reference>
<dbReference type="EMBL" id="LNIX01000004">
    <property type="protein sequence ID" value="OXA56225.1"/>
    <property type="molecule type" value="Genomic_DNA"/>
</dbReference>
<protein>
    <submittedName>
        <fullName evidence="3">Uncharacterized protein</fullName>
    </submittedName>
</protein>
<dbReference type="Proteomes" id="UP000198287">
    <property type="component" value="Unassembled WGS sequence"/>
</dbReference>
<feature type="transmembrane region" description="Helical" evidence="2">
    <location>
        <begin position="44"/>
        <end position="69"/>
    </location>
</feature>
<dbReference type="AlphaFoldDB" id="A0A226EF76"/>
<feature type="transmembrane region" description="Helical" evidence="2">
    <location>
        <begin position="135"/>
        <end position="154"/>
    </location>
</feature>
<name>A0A226EF76_FOLCA</name>
<feature type="transmembrane region" description="Helical" evidence="2">
    <location>
        <begin position="81"/>
        <end position="104"/>
    </location>
</feature>
<comment type="caution">
    <text evidence="3">The sequence shown here is derived from an EMBL/GenBank/DDBJ whole genome shotgun (WGS) entry which is preliminary data.</text>
</comment>
<evidence type="ECO:0000313" key="4">
    <source>
        <dbReference type="Proteomes" id="UP000198287"/>
    </source>
</evidence>
<evidence type="ECO:0000256" key="1">
    <source>
        <dbReference type="SAM" id="MobiDB-lite"/>
    </source>
</evidence>
<feature type="region of interest" description="Disordered" evidence="1">
    <location>
        <begin position="166"/>
        <end position="219"/>
    </location>
</feature>
<gene>
    <name evidence="3" type="ORF">Fcan01_08946</name>
</gene>
<evidence type="ECO:0000313" key="3">
    <source>
        <dbReference type="EMBL" id="OXA56225.1"/>
    </source>
</evidence>
<keyword evidence="2" id="KW-0812">Transmembrane</keyword>
<feature type="compositionally biased region" description="Polar residues" evidence="1">
    <location>
        <begin position="200"/>
        <end position="217"/>
    </location>
</feature>
<keyword evidence="4" id="KW-1185">Reference proteome</keyword>
<feature type="transmembrane region" description="Helical" evidence="2">
    <location>
        <begin position="12"/>
        <end position="32"/>
    </location>
</feature>
<evidence type="ECO:0000256" key="2">
    <source>
        <dbReference type="SAM" id="Phobius"/>
    </source>
</evidence>
<accession>A0A226EF76</accession>
<keyword evidence="2" id="KW-0472">Membrane</keyword>
<sequence length="232" mass="26088">MCEARSMQVLALLCWLLPILVVTIALLGFEVYLCCSGIESFSDFLIPLAVYVGVGCSVALLTLVQVTFFSVRNEFSSKKSVIVWSILFTVTFFLVVTGLVLTFICKNHCPFGDQIIELSRLSSSKEAMTATVSRWFGLIKMLLIIFVLHIYIYYTVLFAREKADSNDPACASCRQDKTKPPEQAERTRVNKFDGDEPQKRSMSTSNNNNLASSPPQNEQHRSLNIKLFYGKL</sequence>
<keyword evidence="2" id="KW-1133">Transmembrane helix</keyword>
<organism evidence="3 4">
    <name type="scientific">Folsomia candida</name>
    <name type="common">Springtail</name>
    <dbReference type="NCBI Taxonomy" id="158441"/>
    <lineage>
        <taxon>Eukaryota</taxon>
        <taxon>Metazoa</taxon>
        <taxon>Ecdysozoa</taxon>
        <taxon>Arthropoda</taxon>
        <taxon>Hexapoda</taxon>
        <taxon>Collembola</taxon>
        <taxon>Entomobryomorpha</taxon>
        <taxon>Isotomoidea</taxon>
        <taxon>Isotomidae</taxon>
        <taxon>Proisotominae</taxon>
        <taxon>Folsomia</taxon>
    </lineage>
</organism>
<proteinExistence type="predicted"/>
<feature type="compositionally biased region" description="Basic and acidic residues" evidence="1">
    <location>
        <begin position="174"/>
        <end position="199"/>
    </location>
</feature>